<name>A0ABT5BJJ9_9BACT</name>
<dbReference type="EMBL" id="JAQNDN010000023">
    <property type="protein sequence ID" value="MDC0673863.1"/>
    <property type="molecule type" value="Genomic_DNA"/>
</dbReference>
<dbReference type="PROSITE" id="PS51257">
    <property type="entry name" value="PROKAR_LIPOPROTEIN"/>
    <property type="match status" value="1"/>
</dbReference>
<feature type="compositionally biased region" description="Low complexity" evidence="1">
    <location>
        <begin position="151"/>
        <end position="162"/>
    </location>
</feature>
<comment type="caution">
    <text evidence="2">The sequence shown here is derived from an EMBL/GenBank/DDBJ whole genome shotgun (WGS) entry which is preliminary data.</text>
</comment>
<evidence type="ECO:0000256" key="1">
    <source>
        <dbReference type="SAM" id="MobiDB-lite"/>
    </source>
</evidence>
<accession>A0ABT5BJJ9</accession>
<protein>
    <recommendedName>
        <fullName evidence="4">Lipoprotein</fullName>
    </recommendedName>
</protein>
<reference evidence="2 3" key="1">
    <citation type="submission" date="2022-11" db="EMBL/GenBank/DDBJ databases">
        <title>Minimal conservation of predation-associated metabolite biosynthetic gene clusters underscores biosynthetic potential of Myxococcota including descriptions for ten novel species: Archangium lansinium sp. nov., Myxococcus landrumus sp. nov., Nannocystis bai.</title>
        <authorList>
            <person name="Ahearne A."/>
            <person name="Stevens C."/>
            <person name="Dowd S."/>
        </authorList>
    </citation>
    <scope>NUCLEOTIDE SEQUENCE [LARGE SCALE GENOMIC DNA]</scope>
    <source>
        <strain evidence="2 3">NCELM</strain>
    </source>
</reference>
<dbReference type="RefSeq" id="WP_272007503.1">
    <property type="nucleotide sequence ID" value="NZ_JAQNDN010000023.1"/>
</dbReference>
<feature type="region of interest" description="Disordered" evidence="1">
    <location>
        <begin position="151"/>
        <end position="173"/>
    </location>
</feature>
<feature type="compositionally biased region" description="Basic and acidic residues" evidence="1">
    <location>
        <begin position="164"/>
        <end position="173"/>
    </location>
</feature>
<evidence type="ECO:0000313" key="3">
    <source>
        <dbReference type="Proteomes" id="UP001217838"/>
    </source>
</evidence>
<organism evidence="2 3">
    <name type="scientific">Nannocystis radixulma</name>
    <dbReference type="NCBI Taxonomy" id="2995305"/>
    <lineage>
        <taxon>Bacteria</taxon>
        <taxon>Pseudomonadati</taxon>
        <taxon>Myxococcota</taxon>
        <taxon>Polyangia</taxon>
        <taxon>Nannocystales</taxon>
        <taxon>Nannocystaceae</taxon>
        <taxon>Nannocystis</taxon>
    </lineage>
</organism>
<sequence length="173" mass="18219">MARLVAALLLALAGGCERSGSSGEAVDITAPRPEVYPEGASDFTGEWVGESAGIFGTLSIQRLASDRYYGRFTSEDGLTRFVINLRQDRATPVAGGAMEPGNLVRFTWQDGRGGRGEGWVLINRENSALSGEIRYGGLGAWDFVRTDAPGLVAPGEAPAAGPGERGDEERATS</sequence>
<evidence type="ECO:0000313" key="2">
    <source>
        <dbReference type="EMBL" id="MDC0673863.1"/>
    </source>
</evidence>
<gene>
    <name evidence="2" type="ORF">POL58_39325</name>
</gene>
<evidence type="ECO:0008006" key="4">
    <source>
        <dbReference type="Google" id="ProtNLM"/>
    </source>
</evidence>
<dbReference type="Proteomes" id="UP001217838">
    <property type="component" value="Unassembled WGS sequence"/>
</dbReference>
<keyword evidence="3" id="KW-1185">Reference proteome</keyword>
<proteinExistence type="predicted"/>